<dbReference type="EMBL" id="CP019352">
    <property type="protein sequence ID" value="APY01397.1"/>
    <property type="molecule type" value="Genomic_DNA"/>
</dbReference>
<sequence>MTNTLFSIITIFTLLSCKAQSPIISLEEPVPDEIENAYYKDTNNILNPFVGTWVLNDGTKYLKIVFEKKVMVNTGNFYEDLLIGEFQYKEKSVELANTLPNLTDTSITNAYDYSIDGNYFKTNQTPFDNTSDNFRMSLVMVEPNGCVSDLDVRVTTVNGQEAIEIFKRGGIVTIEPGEAASPEPIIPGGFYFLIKQ</sequence>
<dbReference type="KEGG" id="lvn:BWR22_14160"/>
<gene>
    <name evidence="2" type="ORF">BWR22_14160</name>
</gene>
<proteinExistence type="predicted"/>
<evidence type="ECO:0000259" key="1">
    <source>
        <dbReference type="Pfam" id="PF20448"/>
    </source>
</evidence>
<evidence type="ECO:0000313" key="2">
    <source>
        <dbReference type="EMBL" id="APY01397.1"/>
    </source>
</evidence>
<dbReference type="Proteomes" id="UP000187506">
    <property type="component" value="Chromosome"/>
</dbReference>
<dbReference type="AlphaFoldDB" id="A0AAC9LQZ1"/>
<evidence type="ECO:0000313" key="3">
    <source>
        <dbReference type="Proteomes" id="UP000187506"/>
    </source>
</evidence>
<reference evidence="2 3" key="1">
    <citation type="submission" date="2017-01" db="EMBL/GenBank/DDBJ databases">
        <title>Complete genome of Lacinutrix venerupis DOK2-8 isolated from seawater in Dokdo.</title>
        <authorList>
            <person name="Chi W.-J."/>
            <person name="Kim J.H."/>
        </authorList>
    </citation>
    <scope>NUCLEOTIDE SEQUENCE [LARGE SCALE GENOMIC DNA]</scope>
    <source>
        <strain evidence="2 3">DOK2-8</strain>
    </source>
</reference>
<organism evidence="2 3">
    <name type="scientific">Lacinutrix venerupis</name>
    <dbReference type="NCBI Taxonomy" id="1486034"/>
    <lineage>
        <taxon>Bacteria</taxon>
        <taxon>Pseudomonadati</taxon>
        <taxon>Bacteroidota</taxon>
        <taxon>Flavobacteriia</taxon>
        <taxon>Flavobacteriales</taxon>
        <taxon>Flavobacteriaceae</taxon>
        <taxon>Lacinutrix</taxon>
    </lineage>
</organism>
<dbReference type="InterPro" id="IPR046551">
    <property type="entry name" value="DUF6705"/>
</dbReference>
<keyword evidence="3" id="KW-1185">Reference proteome</keyword>
<accession>A0AAC9LQZ1</accession>
<feature type="domain" description="DUF6705" evidence="1">
    <location>
        <begin position="1"/>
        <end position="142"/>
    </location>
</feature>
<dbReference type="RefSeq" id="WP_076734299.1">
    <property type="nucleotide sequence ID" value="NZ_CP019352.1"/>
</dbReference>
<protein>
    <recommendedName>
        <fullName evidence="1">DUF6705 domain-containing protein</fullName>
    </recommendedName>
</protein>
<dbReference type="Pfam" id="PF20448">
    <property type="entry name" value="DUF6705"/>
    <property type="match status" value="1"/>
</dbReference>
<name>A0AAC9LQZ1_9FLAO</name>